<sequence length="295" mass="32927">MKITVTGSLGNISHVLIEKLATNGHEVKVISSNAEKIKEIEKLKATPLIGSLKNAEFVLHAFKDADAVYTMIPPDFSVPDYYDFADKIHQNYVQAIEQNNIQYAVNLSSIGVAFAGTEPLTRYYNLEKRLDEIPGLNVVHLRPAMFYTNFYGSLEMIKHQSIIGHNLAETVDLLMTHPGDIAEAAFTYLNSLSFSGHQIRHIVSDVKNGKEIAQILSDAINKPLHWVEFPDDALLAGLLQNGFSQDAAETLIVNAGKAIREGLFNEYKADKYKLVGSRKFVDFAKEFAMAYKFNN</sequence>
<evidence type="ECO:0000313" key="3">
    <source>
        <dbReference type="Proteomes" id="UP000677244"/>
    </source>
</evidence>
<dbReference type="PANTHER" id="PTHR43162:SF1">
    <property type="entry name" value="PRESTALK A DIFFERENTIATION PROTEIN A"/>
    <property type="match status" value="1"/>
</dbReference>
<proteinExistence type="predicted"/>
<dbReference type="InterPro" id="IPR051604">
    <property type="entry name" value="Ergot_Alk_Oxidoreductase"/>
</dbReference>
<dbReference type="Proteomes" id="UP000677244">
    <property type="component" value="Unassembled WGS sequence"/>
</dbReference>
<dbReference type="Pfam" id="PF13460">
    <property type="entry name" value="NAD_binding_10"/>
    <property type="match status" value="1"/>
</dbReference>
<organism evidence="2 3">
    <name type="scientific">Niastella soli</name>
    <dbReference type="NCBI Taxonomy" id="2821487"/>
    <lineage>
        <taxon>Bacteria</taxon>
        <taxon>Pseudomonadati</taxon>
        <taxon>Bacteroidota</taxon>
        <taxon>Chitinophagia</taxon>
        <taxon>Chitinophagales</taxon>
        <taxon>Chitinophagaceae</taxon>
        <taxon>Niastella</taxon>
    </lineage>
</organism>
<evidence type="ECO:0000313" key="2">
    <source>
        <dbReference type="EMBL" id="MBO9201965.1"/>
    </source>
</evidence>
<gene>
    <name evidence="2" type="ORF">J7I42_16895</name>
</gene>
<reference evidence="2 3" key="1">
    <citation type="submission" date="2021-03" db="EMBL/GenBank/DDBJ databases">
        <title>Assistant Professor.</title>
        <authorList>
            <person name="Huq M.A."/>
        </authorList>
    </citation>
    <scope>NUCLEOTIDE SEQUENCE [LARGE SCALE GENOMIC DNA]</scope>
    <source>
        <strain evidence="2 3">MAH-29</strain>
    </source>
</reference>
<dbReference type="EMBL" id="JAGHKO010000004">
    <property type="protein sequence ID" value="MBO9201965.1"/>
    <property type="molecule type" value="Genomic_DNA"/>
</dbReference>
<dbReference type="InterPro" id="IPR036291">
    <property type="entry name" value="NAD(P)-bd_dom_sf"/>
</dbReference>
<dbReference type="Gene3D" id="3.40.50.720">
    <property type="entry name" value="NAD(P)-binding Rossmann-like Domain"/>
    <property type="match status" value="1"/>
</dbReference>
<keyword evidence="3" id="KW-1185">Reference proteome</keyword>
<evidence type="ECO:0000259" key="1">
    <source>
        <dbReference type="Pfam" id="PF13460"/>
    </source>
</evidence>
<feature type="domain" description="NAD(P)-binding" evidence="1">
    <location>
        <begin position="7"/>
        <end position="125"/>
    </location>
</feature>
<name>A0ABS3YVM4_9BACT</name>
<protein>
    <submittedName>
        <fullName evidence="2">NAD(P)H-binding protein</fullName>
    </submittedName>
</protein>
<dbReference type="PANTHER" id="PTHR43162">
    <property type="match status" value="1"/>
</dbReference>
<dbReference type="RefSeq" id="WP_209140021.1">
    <property type="nucleotide sequence ID" value="NZ_JAGHKO010000004.1"/>
</dbReference>
<dbReference type="InterPro" id="IPR016040">
    <property type="entry name" value="NAD(P)-bd_dom"/>
</dbReference>
<dbReference type="Gene3D" id="3.90.25.10">
    <property type="entry name" value="UDP-galactose 4-epimerase, domain 1"/>
    <property type="match status" value="1"/>
</dbReference>
<comment type="caution">
    <text evidence="2">The sequence shown here is derived from an EMBL/GenBank/DDBJ whole genome shotgun (WGS) entry which is preliminary data.</text>
</comment>
<accession>A0ABS3YVM4</accession>
<dbReference type="SUPFAM" id="SSF51735">
    <property type="entry name" value="NAD(P)-binding Rossmann-fold domains"/>
    <property type="match status" value="1"/>
</dbReference>